<comment type="caution">
    <text evidence="2">The sequence shown here is derived from an EMBL/GenBank/DDBJ whole genome shotgun (WGS) entry which is preliminary data.</text>
</comment>
<evidence type="ECO:0000313" key="3">
    <source>
        <dbReference type="Proteomes" id="UP000003157"/>
    </source>
</evidence>
<sequence>MDFKELTMWYDNARYEYELADEKECIITLFEITPGEKKMKNLLSEIIRIGEVRESLIIYKDNDKNIVLDGNRRISLLLIDKYPDLIEKYKISLQDTEMIKKISTLYCSVYEDLEEAYDHVESRHQGEQDGKGVVRWNSAGKQRMKEIRGQETSLGYNVIRFFKNSNLPQHAFVREHIKNISTIHRILFKKCIYEDKFGLRSKDEYDLNNDQIINKLTELFEMFYKYDPNGNVNNVYYTEDIKRFFSDLEPISNNQKEQLKLDLGDNDEGVNSKGGTEKPDDKHTSDDVPNEGETKKKRNSYKSSIVHLFNWSSKGIKINNACLNYYIKSLNSYSVDSTSIMQNRFLYDSSPIYYRIILECAIKEFTMFITVVSNRDKFNAVQEKEYNCFNSTSKTTSLVTGNKLYGIYLIAKKIKDKNKKKEINDLIKALNKINMNSVEKYDSFVDGLNEVVHGFTKTLSDEKLLEYDTITLINLQLISIMTN</sequence>
<dbReference type="HOGENOM" id="CLU_564647_0_0_9"/>
<keyword evidence="3" id="KW-1185">Reference proteome</keyword>
<dbReference type="AlphaFoldDB" id="E7G7Y9"/>
<reference evidence="2 3" key="1">
    <citation type="submission" date="2010-12" db="EMBL/GenBank/DDBJ databases">
        <title>The Genome Sequence of Coprobacillus sp. strain 29_1.</title>
        <authorList>
            <consortium name="The Broad Institute Genome Sequencing Platform"/>
            <person name="Earl A."/>
            <person name="Ward D."/>
            <person name="Feldgarden M."/>
            <person name="Gevers D."/>
            <person name="Daigneault M."/>
            <person name="Sibley C.D."/>
            <person name="White A."/>
            <person name="Strauss J."/>
            <person name="Allen-Vercoe E."/>
            <person name="Young S.K."/>
            <person name="Zeng Q."/>
            <person name="Gargeya S."/>
            <person name="Fitzgerald M."/>
            <person name="Haas B."/>
            <person name="Abouelleil A."/>
            <person name="Alvarado L."/>
            <person name="Arachchi H.M."/>
            <person name="Berlin A."/>
            <person name="Brown A."/>
            <person name="Chapman S.B."/>
            <person name="Chen Z."/>
            <person name="Dunbar C."/>
            <person name="Freedman E."/>
            <person name="Gearin G."/>
            <person name="Gellesch M."/>
            <person name="Goldberg J."/>
            <person name="Griggs A."/>
            <person name="Gujja S."/>
            <person name="Heilman E."/>
            <person name="Heiman D."/>
            <person name="Howarth C."/>
            <person name="Larson L."/>
            <person name="Lui A."/>
            <person name="MacDonald P.J.P."/>
            <person name="Mehta T."/>
            <person name="Montmayeur A."/>
            <person name="Murphy C."/>
            <person name="Neiman D."/>
            <person name="Pearson M."/>
            <person name="Priest M."/>
            <person name="Roberts A."/>
            <person name="Saif S."/>
            <person name="Shea T."/>
            <person name="Shenoy N."/>
            <person name="Sisk P."/>
            <person name="Stolte C."/>
            <person name="Sykes S."/>
            <person name="White J."/>
            <person name="Yandava C."/>
            <person name="Nusbaum C."/>
            <person name="Birren B."/>
        </authorList>
    </citation>
    <scope>NUCLEOTIDE SEQUENCE [LARGE SCALE GENOMIC DNA]</scope>
    <source>
        <strain evidence="2 3">29_1</strain>
    </source>
</reference>
<name>E7G7Y9_9FIRM</name>
<accession>E7G7Y9</accession>
<organism evidence="2 3">
    <name type="scientific">Coprobacillus cateniformis</name>
    <dbReference type="NCBI Taxonomy" id="100884"/>
    <lineage>
        <taxon>Bacteria</taxon>
        <taxon>Bacillati</taxon>
        <taxon>Bacillota</taxon>
        <taxon>Erysipelotrichia</taxon>
        <taxon>Erysipelotrichales</taxon>
        <taxon>Coprobacillaceae</taxon>
        <taxon>Coprobacillus</taxon>
    </lineage>
</organism>
<dbReference type="STRING" id="100884.GCA_000269565_00824"/>
<dbReference type="RefSeq" id="WP_008787993.1">
    <property type="nucleotide sequence ID" value="NZ_GL636577.1"/>
</dbReference>
<proteinExistence type="predicted"/>
<dbReference type="EMBL" id="ADKX01000012">
    <property type="protein sequence ID" value="EFW05910.1"/>
    <property type="molecule type" value="Genomic_DNA"/>
</dbReference>
<evidence type="ECO:0000313" key="2">
    <source>
        <dbReference type="EMBL" id="EFW05910.1"/>
    </source>
</evidence>
<feature type="region of interest" description="Disordered" evidence="1">
    <location>
        <begin position="260"/>
        <end position="298"/>
    </location>
</feature>
<dbReference type="Proteomes" id="UP000003157">
    <property type="component" value="Unassembled WGS sequence"/>
</dbReference>
<evidence type="ECO:0000256" key="1">
    <source>
        <dbReference type="SAM" id="MobiDB-lite"/>
    </source>
</evidence>
<protein>
    <submittedName>
        <fullName evidence="2">Uncharacterized protein</fullName>
    </submittedName>
</protein>
<feature type="compositionally biased region" description="Basic and acidic residues" evidence="1">
    <location>
        <begin position="275"/>
        <end position="286"/>
    </location>
</feature>
<gene>
    <name evidence="2" type="ORF">HMPREF9488_00877</name>
</gene>